<dbReference type="EMBL" id="RBNI01016316">
    <property type="protein sequence ID" value="RUP09775.1"/>
    <property type="molecule type" value="Genomic_DNA"/>
</dbReference>
<evidence type="ECO:0000313" key="2">
    <source>
        <dbReference type="Proteomes" id="UP000268093"/>
    </source>
</evidence>
<keyword evidence="2" id="KW-1185">Reference proteome</keyword>
<comment type="caution">
    <text evidence="1">The sequence shown here is derived from an EMBL/GenBank/DDBJ whole genome shotgun (WGS) entry which is preliminary data.</text>
</comment>
<dbReference type="AlphaFoldDB" id="A0A433B444"/>
<accession>A0A433B444</accession>
<dbReference type="Proteomes" id="UP000268093">
    <property type="component" value="Unassembled WGS sequence"/>
</dbReference>
<reference evidence="1 2" key="1">
    <citation type="journal article" date="2018" name="New Phytol.">
        <title>Phylogenomics of Endogonaceae and evolution of mycorrhizas within Mucoromycota.</title>
        <authorList>
            <person name="Chang Y."/>
            <person name="Desiro A."/>
            <person name="Na H."/>
            <person name="Sandor L."/>
            <person name="Lipzen A."/>
            <person name="Clum A."/>
            <person name="Barry K."/>
            <person name="Grigoriev I.V."/>
            <person name="Martin F.M."/>
            <person name="Stajich J.E."/>
            <person name="Smith M.E."/>
            <person name="Bonito G."/>
            <person name="Spatafora J.W."/>
        </authorList>
    </citation>
    <scope>NUCLEOTIDE SEQUENCE [LARGE SCALE GENOMIC DNA]</scope>
    <source>
        <strain evidence="1 2">GMNB39</strain>
    </source>
</reference>
<name>A0A433B444_9FUNG</name>
<proteinExistence type="predicted"/>
<gene>
    <name evidence="1" type="ORF">BC936DRAFT_140034</name>
</gene>
<sequence>MIADSPAFLYLPNASPKEYTFGDIHELARDIIKKPLPTYPIPKFAAKLVATLLDKLPAAMLSPDQIERVSNGCDAKWDGMRSIGVLYINDTIHSDAHTFADLYIEPGNLDALAIAFIRRFRSTAYFDLPVEKSDGKIEKGVYHVID</sequence>
<evidence type="ECO:0000313" key="1">
    <source>
        <dbReference type="EMBL" id="RUP09775.1"/>
    </source>
</evidence>
<protein>
    <submittedName>
        <fullName evidence="1">Uncharacterized protein</fullName>
    </submittedName>
</protein>
<organism evidence="1 2">
    <name type="scientific">Jimgerdemannia flammicorona</name>
    <dbReference type="NCBI Taxonomy" id="994334"/>
    <lineage>
        <taxon>Eukaryota</taxon>
        <taxon>Fungi</taxon>
        <taxon>Fungi incertae sedis</taxon>
        <taxon>Mucoromycota</taxon>
        <taxon>Mucoromycotina</taxon>
        <taxon>Endogonomycetes</taxon>
        <taxon>Endogonales</taxon>
        <taxon>Endogonaceae</taxon>
        <taxon>Jimgerdemannia</taxon>
    </lineage>
</organism>